<name>A0A923PJF6_9BACT</name>
<organism evidence="1 2">
    <name type="scientific">Neolewinella lacunae</name>
    <dbReference type="NCBI Taxonomy" id="1517758"/>
    <lineage>
        <taxon>Bacteria</taxon>
        <taxon>Pseudomonadati</taxon>
        <taxon>Bacteroidota</taxon>
        <taxon>Saprospiria</taxon>
        <taxon>Saprospirales</taxon>
        <taxon>Lewinellaceae</taxon>
        <taxon>Neolewinella</taxon>
    </lineage>
</organism>
<dbReference type="SUPFAM" id="SSF49452">
    <property type="entry name" value="Starch-binding domain-like"/>
    <property type="match status" value="1"/>
</dbReference>
<keyword evidence="2" id="KW-1185">Reference proteome</keyword>
<dbReference type="SUPFAM" id="SSF63825">
    <property type="entry name" value="YWTD domain"/>
    <property type="match status" value="1"/>
</dbReference>
<evidence type="ECO:0000313" key="2">
    <source>
        <dbReference type="Proteomes" id="UP000650081"/>
    </source>
</evidence>
<dbReference type="RefSeq" id="WP_187465885.1">
    <property type="nucleotide sequence ID" value="NZ_JACSIT010000078.1"/>
</dbReference>
<comment type="caution">
    <text evidence="1">The sequence shown here is derived from an EMBL/GenBank/DDBJ whole genome shotgun (WGS) entry which is preliminary data.</text>
</comment>
<dbReference type="Proteomes" id="UP000650081">
    <property type="component" value="Unassembled WGS sequence"/>
</dbReference>
<proteinExistence type="predicted"/>
<dbReference type="EMBL" id="JACSIT010000078">
    <property type="protein sequence ID" value="MBC6993786.1"/>
    <property type="molecule type" value="Genomic_DNA"/>
</dbReference>
<reference evidence="1" key="1">
    <citation type="submission" date="2020-08" db="EMBL/GenBank/DDBJ databases">
        <title>Lewinella bacteria from marine environments.</title>
        <authorList>
            <person name="Zhong Y."/>
        </authorList>
    </citation>
    <scope>NUCLEOTIDE SEQUENCE</scope>
    <source>
        <strain evidence="1">KCTC 42187</strain>
    </source>
</reference>
<dbReference type="InterPro" id="IPR015943">
    <property type="entry name" value="WD40/YVTN_repeat-like_dom_sf"/>
</dbReference>
<dbReference type="GO" id="GO:0030246">
    <property type="term" value="F:carbohydrate binding"/>
    <property type="evidence" value="ECO:0007669"/>
    <property type="project" value="InterPro"/>
</dbReference>
<dbReference type="AlphaFoldDB" id="A0A923PJF6"/>
<dbReference type="Gene3D" id="2.130.10.10">
    <property type="entry name" value="YVTN repeat-like/Quinoprotein amine dehydrogenase"/>
    <property type="match status" value="1"/>
</dbReference>
<sequence length="578" mass="64364">MIRLLTPMVYGCFLLLSVLGCQKEEAGTLRVTVTNPDGRVEGVMISLDPGGQSMLTDTTGMVEFVDISPLDYLVEASHPEFGMATGLVSVKDEETSDFYFFLEGRVNRPPEIELVHPTNIDNAIFRNGEDVYFFGNVQDDRDEASALSVRWTSSLDGELSTERAEPDGTSTFLRDDLTVGEHLIRFEVTDTEGRVATDSVTIQVVPMLQFPTIVSVEQIGTDLKITWEEWERPGDFEYQLWRYREGETLEDLLFSSSERSANTYIDSDFPFNKEMRYFLVVNFPSHASEISELVSGRVDLPAITLQNTVVALTADARRPYLYALDQTSNQLLFINTNSLAVESALFVGANPQDLSLDLTGDTLYAVAEGSNQIAVVDLINRQISHYLPLPQAITSGGRIEYLAGGYLAVGAAPFVVSDLFLLRASDGLLLDVTQVNYFGLHANLERNALFTYQTNSSASELVRFVISPNQQWQITARQIAEDFGSKRLSLSTDGRVVMYHTAKYRATDLTLLGRASEQLHATNRDGSRALGAEWIWDMENFIPLGPSRIGVDFTAYDAANNRLFSHEMFSNLILVSPF</sequence>
<dbReference type="Gene3D" id="2.60.40.10">
    <property type="entry name" value="Immunoglobulins"/>
    <property type="match status" value="1"/>
</dbReference>
<protein>
    <submittedName>
        <fullName evidence="1">Uncharacterized protein</fullName>
    </submittedName>
</protein>
<gene>
    <name evidence="1" type="ORF">H9S92_06420</name>
</gene>
<evidence type="ECO:0000313" key="1">
    <source>
        <dbReference type="EMBL" id="MBC6993786.1"/>
    </source>
</evidence>
<dbReference type="InterPro" id="IPR013783">
    <property type="entry name" value="Ig-like_fold"/>
</dbReference>
<dbReference type="InterPro" id="IPR013784">
    <property type="entry name" value="Carb-bd-like_fold"/>
</dbReference>
<accession>A0A923PJF6</accession>
<dbReference type="PROSITE" id="PS51257">
    <property type="entry name" value="PROKAR_LIPOPROTEIN"/>
    <property type="match status" value="1"/>
</dbReference>